<organism evidence="1 2">
    <name type="scientific">Algoriphagus alkaliphilus</name>
    <dbReference type="NCBI Taxonomy" id="279824"/>
    <lineage>
        <taxon>Bacteria</taxon>
        <taxon>Pseudomonadati</taxon>
        <taxon>Bacteroidota</taxon>
        <taxon>Cytophagia</taxon>
        <taxon>Cytophagales</taxon>
        <taxon>Cyclobacteriaceae</taxon>
        <taxon>Algoriphagus</taxon>
    </lineage>
</organism>
<reference evidence="2" key="1">
    <citation type="submission" date="2016-10" db="EMBL/GenBank/DDBJ databases">
        <authorList>
            <person name="Varghese N."/>
            <person name="Submissions S."/>
        </authorList>
    </citation>
    <scope>NUCLEOTIDE SEQUENCE [LARGE SCALE GENOMIC DNA]</scope>
    <source>
        <strain evidence="2">DSM 22703</strain>
    </source>
</reference>
<dbReference type="STRING" id="279824.SAMN03080617_00002"/>
<dbReference type="EMBL" id="FMXE01000002">
    <property type="protein sequence ID" value="SDA37111.1"/>
    <property type="molecule type" value="Genomic_DNA"/>
</dbReference>
<gene>
    <name evidence="1" type="ORF">SAMN03080617_00002</name>
</gene>
<sequence>MDKEKILKEIQNRLPDDIRIINQTPFELTEDEFLVILSWLKYFNWHYQLHKKSGSPEIQSPIISKRIRLDFYFYWISENIQNKDTGFSIYIVSNYKKTLKEIINTYKL</sequence>
<evidence type="ECO:0000313" key="2">
    <source>
        <dbReference type="Proteomes" id="UP000198756"/>
    </source>
</evidence>
<accession>A0A1G5UU15</accession>
<dbReference type="AlphaFoldDB" id="A0A1G5UU15"/>
<name>A0A1G5UU15_9BACT</name>
<proteinExistence type="predicted"/>
<evidence type="ECO:0000313" key="1">
    <source>
        <dbReference type="EMBL" id="SDA37111.1"/>
    </source>
</evidence>
<dbReference type="RefSeq" id="WP_092727905.1">
    <property type="nucleotide sequence ID" value="NZ_FMXE01000002.1"/>
</dbReference>
<dbReference type="Proteomes" id="UP000198756">
    <property type="component" value="Unassembled WGS sequence"/>
</dbReference>
<dbReference type="OrthoDB" id="1447480at2"/>
<protein>
    <submittedName>
        <fullName evidence="1">Uncharacterized protein</fullName>
    </submittedName>
</protein>
<keyword evidence="2" id="KW-1185">Reference proteome</keyword>